<comment type="subunit">
    <text evidence="5">Part of the 50S ribosomal subunit; part of the 5S rRNA/L5/L18/L25 subcomplex. Contacts the 5S rRNA. Binds to the 5S rRNA independently of L5 and L18.</text>
</comment>
<evidence type="ECO:0000259" key="6">
    <source>
        <dbReference type="Pfam" id="PF01386"/>
    </source>
</evidence>
<dbReference type="SUPFAM" id="SSF50715">
    <property type="entry name" value="Ribosomal protein L25-like"/>
    <property type="match status" value="1"/>
</dbReference>
<accession>A0A1M6SAZ9</accession>
<dbReference type="InterPro" id="IPR020057">
    <property type="entry name" value="Ribosomal_bL25_b-dom"/>
</dbReference>
<dbReference type="PANTHER" id="PTHR33284:SF1">
    <property type="entry name" value="RIBOSOMAL PROTEIN L25_GLN-TRNA SYNTHETASE, ANTI-CODON-BINDING DOMAIN-CONTAINING PROTEIN"/>
    <property type="match status" value="1"/>
</dbReference>
<comment type="similarity">
    <text evidence="5">Belongs to the bacterial ribosomal protein bL25 family. CTC subfamily.</text>
</comment>
<evidence type="ECO:0000256" key="1">
    <source>
        <dbReference type="ARBA" id="ARBA00022730"/>
    </source>
</evidence>
<dbReference type="InterPro" id="IPR011035">
    <property type="entry name" value="Ribosomal_bL25/Gln-tRNA_synth"/>
</dbReference>
<dbReference type="InterPro" id="IPR020056">
    <property type="entry name" value="Rbsml_bL25/Gln-tRNA_synth_N"/>
</dbReference>
<dbReference type="GO" id="GO:0022625">
    <property type="term" value="C:cytosolic large ribosomal subunit"/>
    <property type="evidence" value="ECO:0007669"/>
    <property type="project" value="TreeGrafter"/>
</dbReference>
<organism evidence="8 9">
    <name type="scientific">Caminicella sporogenes DSM 14501</name>
    <dbReference type="NCBI Taxonomy" id="1121266"/>
    <lineage>
        <taxon>Bacteria</taxon>
        <taxon>Bacillati</taxon>
        <taxon>Bacillota</taxon>
        <taxon>Clostridia</taxon>
        <taxon>Peptostreptococcales</taxon>
        <taxon>Caminicellaceae</taxon>
        <taxon>Caminicella</taxon>
    </lineage>
</organism>
<evidence type="ECO:0000256" key="3">
    <source>
        <dbReference type="ARBA" id="ARBA00022980"/>
    </source>
</evidence>
<evidence type="ECO:0000256" key="5">
    <source>
        <dbReference type="HAMAP-Rule" id="MF_01334"/>
    </source>
</evidence>
<dbReference type="HAMAP" id="MF_01334">
    <property type="entry name" value="Ribosomal_bL25_CTC"/>
    <property type="match status" value="1"/>
</dbReference>
<proteinExistence type="inferred from homology"/>
<dbReference type="NCBIfam" id="TIGR00731">
    <property type="entry name" value="bL25_bact_ctc"/>
    <property type="match status" value="1"/>
</dbReference>
<keyword evidence="2 5" id="KW-0694">RNA-binding</keyword>
<dbReference type="PANTHER" id="PTHR33284">
    <property type="entry name" value="RIBOSOMAL PROTEIN L25/GLN-TRNA SYNTHETASE, ANTI-CODON-BINDING DOMAIN-CONTAINING PROTEIN"/>
    <property type="match status" value="1"/>
</dbReference>
<evidence type="ECO:0000256" key="2">
    <source>
        <dbReference type="ARBA" id="ARBA00022884"/>
    </source>
</evidence>
<dbReference type="InterPro" id="IPR020930">
    <property type="entry name" value="Ribosomal_uL5_bac-type"/>
</dbReference>
<keyword evidence="9" id="KW-1185">Reference proteome</keyword>
<dbReference type="GO" id="GO:0003735">
    <property type="term" value="F:structural constituent of ribosome"/>
    <property type="evidence" value="ECO:0007669"/>
    <property type="project" value="InterPro"/>
</dbReference>
<dbReference type="CDD" id="cd00495">
    <property type="entry name" value="Ribosomal_L25_TL5_CTC"/>
    <property type="match status" value="1"/>
</dbReference>
<dbReference type="InterPro" id="IPR037121">
    <property type="entry name" value="Ribosomal_bL25_C"/>
</dbReference>
<dbReference type="Pfam" id="PF14693">
    <property type="entry name" value="Ribosomal_TL5_C"/>
    <property type="match status" value="1"/>
</dbReference>
<feature type="domain" description="Large ribosomal subunit protein bL25 beta" evidence="7">
    <location>
        <begin position="100"/>
        <end position="182"/>
    </location>
</feature>
<sequence>MQKAVVVAEIRENVKKKGAKKLRKEGYVPAIIYGNNIENKNIKLKKNDVERILNHYEVGSSVELNIGDTKTSVIIRDIQRHITKQNIIHIDFQELVKGEKVRVKIPIHIVNKTAVESSTSVVQEQLNEIEIQTIPKYLPQVVEVDAEILKTADAIKVSDLDIYKNENIEVLTEPNQIIAVLANTTKQEVVEKEEESLSDLY</sequence>
<dbReference type="NCBIfam" id="NF004612">
    <property type="entry name" value="PRK05943.1"/>
    <property type="match status" value="1"/>
</dbReference>
<dbReference type="InterPro" id="IPR001021">
    <property type="entry name" value="Ribosomal_bL25_long"/>
</dbReference>
<dbReference type="GO" id="GO:0006412">
    <property type="term" value="P:translation"/>
    <property type="evidence" value="ECO:0007669"/>
    <property type="project" value="UniProtKB-UniRule"/>
</dbReference>
<dbReference type="Pfam" id="PF01386">
    <property type="entry name" value="Ribosomal_L25p"/>
    <property type="match status" value="1"/>
</dbReference>
<feature type="domain" description="Large ribosomal subunit protein bL25 L25" evidence="6">
    <location>
        <begin position="8"/>
        <end position="92"/>
    </location>
</feature>
<reference evidence="8 9" key="1">
    <citation type="submission" date="2016-11" db="EMBL/GenBank/DDBJ databases">
        <authorList>
            <person name="Jaros S."/>
            <person name="Januszkiewicz K."/>
            <person name="Wedrychowicz H."/>
        </authorList>
    </citation>
    <scope>NUCLEOTIDE SEQUENCE [LARGE SCALE GENOMIC DNA]</scope>
    <source>
        <strain evidence="8 9">DSM 14501</strain>
    </source>
</reference>
<dbReference type="Proteomes" id="UP000184082">
    <property type="component" value="Unassembled WGS sequence"/>
</dbReference>
<dbReference type="GO" id="GO:0008097">
    <property type="term" value="F:5S rRNA binding"/>
    <property type="evidence" value="ECO:0007669"/>
    <property type="project" value="InterPro"/>
</dbReference>
<dbReference type="Gene3D" id="2.170.120.20">
    <property type="entry name" value="Ribosomal protein L25, beta domain"/>
    <property type="match status" value="1"/>
</dbReference>
<protein>
    <recommendedName>
        <fullName evidence="5">Large ribosomal subunit protein bL25</fullName>
    </recommendedName>
    <alternativeName>
        <fullName evidence="5">General stress protein CTC</fullName>
    </alternativeName>
</protein>
<evidence type="ECO:0000313" key="8">
    <source>
        <dbReference type="EMBL" id="SHK41934.1"/>
    </source>
</evidence>
<dbReference type="RefSeq" id="WP_072968128.1">
    <property type="nucleotide sequence ID" value="NZ_FRAJ01000017.1"/>
</dbReference>
<dbReference type="Gene3D" id="2.40.240.10">
    <property type="entry name" value="Ribosomal Protein L25, Chain P"/>
    <property type="match status" value="1"/>
</dbReference>
<evidence type="ECO:0000313" key="9">
    <source>
        <dbReference type="Proteomes" id="UP000184082"/>
    </source>
</evidence>
<dbReference type="InterPro" id="IPR029751">
    <property type="entry name" value="Ribosomal_L25_dom"/>
</dbReference>
<evidence type="ECO:0000259" key="7">
    <source>
        <dbReference type="Pfam" id="PF14693"/>
    </source>
</evidence>
<dbReference type="STRING" id="1121266.SAMN02745883_02012"/>
<gene>
    <name evidence="5" type="primary">rplY</name>
    <name evidence="5" type="synonym">ctc</name>
    <name evidence="8" type="ORF">SAMN02745883_02012</name>
</gene>
<evidence type="ECO:0000256" key="4">
    <source>
        <dbReference type="ARBA" id="ARBA00023274"/>
    </source>
</evidence>
<name>A0A1M6SAZ9_9FIRM</name>
<comment type="function">
    <text evidence="5">This is one of the proteins that binds to the 5S RNA in the ribosome where it forms part of the central protuberance.</text>
</comment>
<keyword evidence="4 5" id="KW-0687">Ribonucleoprotein</keyword>
<dbReference type="EMBL" id="FRAJ01000017">
    <property type="protein sequence ID" value="SHK41934.1"/>
    <property type="molecule type" value="Genomic_DNA"/>
</dbReference>
<keyword evidence="3 5" id="KW-0689">Ribosomal protein</keyword>
<keyword evidence="1 5" id="KW-0699">rRNA-binding</keyword>
<dbReference type="AlphaFoldDB" id="A0A1M6SAZ9"/>